<evidence type="ECO:0000256" key="3">
    <source>
        <dbReference type="ARBA" id="ARBA00012601"/>
    </source>
</evidence>
<evidence type="ECO:0000256" key="9">
    <source>
        <dbReference type="ARBA" id="ARBA00023295"/>
    </source>
</evidence>
<comment type="function">
    <text evidence="11">Endoglucanase (EG) that cleaves the internal beta-1,4-glucosidic bonds in cellulose. The degradation of cellulose involves an interplay between different cellulolytic enzymes. Hydrolysis starts with EGs, which cut internal glycosidic linkages to reduce the polymerization degree of the substrate and creates new chain ends for exocellobiohydrolases (CBHs). The CBH release the disaccharide cellobiose from the non-reducing end of the cellulose polymer chain. Finally, beta-1,4-glucosidases hydrolyze the cellobiose and other short cello-oligosaccharides into glucose units.</text>
</comment>
<feature type="chain" id="PRO_5042845111" description="Endoglucanase EG-II" evidence="14">
    <location>
        <begin position="22"/>
        <end position="351"/>
    </location>
</feature>
<evidence type="ECO:0000313" key="17">
    <source>
        <dbReference type="Proteomes" id="UP001310890"/>
    </source>
</evidence>
<keyword evidence="9 13" id="KW-0326">Glycosidase</keyword>
<evidence type="ECO:0000259" key="15">
    <source>
        <dbReference type="Pfam" id="PF00150"/>
    </source>
</evidence>
<evidence type="ECO:0000256" key="8">
    <source>
        <dbReference type="ARBA" id="ARBA00023283"/>
    </source>
</evidence>
<dbReference type="PROSITE" id="PS00659">
    <property type="entry name" value="GLYCOSYL_HYDROL_F5"/>
    <property type="match status" value="1"/>
</dbReference>
<dbReference type="InterPro" id="IPR018087">
    <property type="entry name" value="Glyco_hydro_5_CS"/>
</dbReference>
<dbReference type="Proteomes" id="UP001310890">
    <property type="component" value="Unassembled WGS sequence"/>
</dbReference>
<dbReference type="PANTHER" id="PTHR34142">
    <property type="entry name" value="ENDO-BETA-1,4-GLUCANASE A"/>
    <property type="match status" value="1"/>
</dbReference>
<sequence>MYRFSTLSALAAAALLGATGAQKVQRAGVNIAGFDFGMTIDGNFTQSQMQPPLKSQGGPDGIGQMQHFAKDDGLNIFRLPVAWQNLVNYDLGGSLDTNNVGIYDQLVQGCLGTGALCIIDIHNYARWYQGIVGQSGVTTQDLSSLWSQLASKYRSKSNIVFGLMNEPHDLDINEWATTVQACVTAIRQAGATSQIILLPGLDFTAVGGFASVSGPALVGVHNLDGSKTNLVFDVHQYLDSDNSGTHTECTHNGVNSLQELSVWLQSNSRMALLSETGGGNTASCETDVCAELDWMNYHNGVYLGWVAWAAGSFESGVFSGDRYELDLVPEYANGKWTDKPLMSTCVVGKFH</sequence>
<evidence type="ECO:0000256" key="11">
    <source>
        <dbReference type="ARBA" id="ARBA00059691"/>
    </source>
</evidence>
<evidence type="ECO:0000256" key="4">
    <source>
        <dbReference type="ARBA" id="ARBA00022729"/>
    </source>
</evidence>
<reference evidence="16" key="1">
    <citation type="submission" date="2023-08" db="EMBL/GenBank/DDBJ databases">
        <title>Black Yeasts Isolated from many extreme environments.</title>
        <authorList>
            <person name="Coleine C."/>
            <person name="Stajich J.E."/>
            <person name="Selbmann L."/>
        </authorList>
    </citation>
    <scope>NUCLEOTIDE SEQUENCE</scope>
    <source>
        <strain evidence="16">CCFEE 5401</strain>
    </source>
</reference>
<evidence type="ECO:0000256" key="1">
    <source>
        <dbReference type="ARBA" id="ARBA00000966"/>
    </source>
</evidence>
<evidence type="ECO:0000256" key="12">
    <source>
        <dbReference type="ARBA" id="ARBA00074271"/>
    </source>
</evidence>
<evidence type="ECO:0000256" key="13">
    <source>
        <dbReference type="RuleBase" id="RU361153"/>
    </source>
</evidence>
<name>A0AAN7TIN7_9PEZI</name>
<proteinExistence type="inferred from homology"/>
<dbReference type="GO" id="GO:0008810">
    <property type="term" value="F:cellulase activity"/>
    <property type="evidence" value="ECO:0007669"/>
    <property type="project" value="UniProtKB-EC"/>
</dbReference>
<accession>A0AAN7TIN7</accession>
<evidence type="ECO:0000256" key="10">
    <source>
        <dbReference type="ARBA" id="ARBA00023326"/>
    </source>
</evidence>
<evidence type="ECO:0000256" key="7">
    <source>
        <dbReference type="ARBA" id="ARBA00023277"/>
    </source>
</evidence>
<evidence type="ECO:0000256" key="5">
    <source>
        <dbReference type="ARBA" id="ARBA00022801"/>
    </source>
</evidence>
<keyword evidence="10" id="KW-0624">Polysaccharide degradation</keyword>
<dbReference type="Pfam" id="PF00150">
    <property type="entry name" value="Cellulase"/>
    <property type="match status" value="1"/>
</dbReference>
<dbReference type="EC" id="3.2.1.4" evidence="3"/>
<feature type="domain" description="Glycoside hydrolase family 5" evidence="15">
    <location>
        <begin position="57"/>
        <end position="310"/>
    </location>
</feature>
<dbReference type="FunFam" id="3.20.20.80:FF:000124">
    <property type="entry name" value="Exported cellulase"/>
    <property type="match status" value="1"/>
</dbReference>
<organism evidence="16 17">
    <name type="scientific">Meristemomyces frigidus</name>
    <dbReference type="NCBI Taxonomy" id="1508187"/>
    <lineage>
        <taxon>Eukaryota</taxon>
        <taxon>Fungi</taxon>
        <taxon>Dikarya</taxon>
        <taxon>Ascomycota</taxon>
        <taxon>Pezizomycotina</taxon>
        <taxon>Dothideomycetes</taxon>
        <taxon>Dothideomycetidae</taxon>
        <taxon>Mycosphaerellales</taxon>
        <taxon>Teratosphaeriaceae</taxon>
        <taxon>Meristemomyces</taxon>
    </lineage>
</organism>
<dbReference type="AlphaFoldDB" id="A0AAN7TIN7"/>
<comment type="similarity">
    <text evidence="2 13">Belongs to the glycosyl hydrolase 5 (cellulase A) family.</text>
</comment>
<dbReference type="EMBL" id="JAVRRL010000001">
    <property type="protein sequence ID" value="KAK5119003.1"/>
    <property type="molecule type" value="Genomic_DNA"/>
</dbReference>
<evidence type="ECO:0000313" key="16">
    <source>
        <dbReference type="EMBL" id="KAK5119003.1"/>
    </source>
</evidence>
<keyword evidence="5 13" id="KW-0378">Hydrolase</keyword>
<dbReference type="InterPro" id="IPR017853">
    <property type="entry name" value="GH"/>
</dbReference>
<dbReference type="SUPFAM" id="SSF51445">
    <property type="entry name" value="(Trans)glycosidases"/>
    <property type="match status" value="1"/>
</dbReference>
<evidence type="ECO:0000256" key="14">
    <source>
        <dbReference type="SAM" id="SignalP"/>
    </source>
</evidence>
<keyword evidence="6" id="KW-0136">Cellulose degradation</keyword>
<gene>
    <name evidence="16" type="ORF">LTR62_000214</name>
</gene>
<keyword evidence="7" id="KW-0119">Carbohydrate metabolism</keyword>
<feature type="signal peptide" evidence="14">
    <location>
        <begin position="1"/>
        <end position="21"/>
    </location>
</feature>
<evidence type="ECO:0000256" key="2">
    <source>
        <dbReference type="ARBA" id="ARBA00005641"/>
    </source>
</evidence>
<dbReference type="Gene3D" id="3.20.20.80">
    <property type="entry name" value="Glycosidases"/>
    <property type="match status" value="1"/>
</dbReference>
<protein>
    <recommendedName>
        <fullName evidence="12">Endoglucanase EG-II</fullName>
        <ecNumber evidence="3">3.2.1.4</ecNumber>
    </recommendedName>
</protein>
<comment type="caution">
    <text evidence="16">The sequence shown here is derived from an EMBL/GenBank/DDBJ whole genome shotgun (WGS) entry which is preliminary data.</text>
</comment>
<dbReference type="InterPro" id="IPR001547">
    <property type="entry name" value="Glyco_hydro_5"/>
</dbReference>
<dbReference type="PANTHER" id="PTHR34142:SF5">
    <property type="entry name" value="CBM1 DOMAIN-CONTAINING PROTEIN"/>
    <property type="match status" value="1"/>
</dbReference>
<dbReference type="GO" id="GO:0030245">
    <property type="term" value="P:cellulose catabolic process"/>
    <property type="evidence" value="ECO:0007669"/>
    <property type="project" value="UniProtKB-KW"/>
</dbReference>
<comment type="catalytic activity">
    <reaction evidence="1">
        <text>Endohydrolysis of (1-&gt;4)-beta-D-glucosidic linkages in cellulose, lichenin and cereal beta-D-glucans.</text>
        <dbReference type="EC" id="3.2.1.4"/>
    </reaction>
</comment>
<evidence type="ECO:0000256" key="6">
    <source>
        <dbReference type="ARBA" id="ARBA00023001"/>
    </source>
</evidence>
<keyword evidence="4 14" id="KW-0732">Signal</keyword>
<keyword evidence="8" id="KW-0873">Pyrrolidone carboxylic acid</keyword>